<accession>A0A5B8VHX1</accession>
<dbReference type="AlphaFoldDB" id="A0A5B8VHX1"/>
<dbReference type="KEGG" id="agi:FSB73_01995"/>
<name>A0A5B8VHX1_9BACT</name>
<evidence type="ECO:0000313" key="1">
    <source>
        <dbReference type="EMBL" id="QEC70651.1"/>
    </source>
</evidence>
<gene>
    <name evidence="1" type="ORF">FSB73_01995</name>
</gene>
<dbReference type="EMBL" id="CP042434">
    <property type="protein sequence ID" value="QEC70651.1"/>
    <property type="molecule type" value="Genomic_DNA"/>
</dbReference>
<organism evidence="1 2">
    <name type="scientific">Arachidicoccus ginsenosidivorans</name>
    <dbReference type="NCBI Taxonomy" id="496057"/>
    <lineage>
        <taxon>Bacteria</taxon>
        <taxon>Pseudomonadati</taxon>
        <taxon>Bacteroidota</taxon>
        <taxon>Chitinophagia</taxon>
        <taxon>Chitinophagales</taxon>
        <taxon>Chitinophagaceae</taxon>
        <taxon>Arachidicoccus</taxon>
    </lineage>
</organism>
<dbReference type="Proteomes" id="UP000321291">
    <property type="component" value="Chromosome"/>
</dbReference>
<dbReference type="RefSeq" id="WP_146779913.1">
    <property type="nucleotide sequence ID" value="NZ_CP042434.1"/>
</dbReference>
<sequence length="95" mass="10936">MQATIQLKTITRNRDVYPADVFIEQQDSEPAHPRLGFARAFLQHILSDHYPALHVGDQFKENTLLFTFSIQHIHITAHNPYDGEKRIIVTGVLQD</sequence>
<dbReference type="OrthoDB" id="9850884at2"/>
<evidence type="ECO:0000313" key="2">
    <source>
        <dbReference type="Proteomes" id="UP000321291"/>
    </source>
</evidence>
<keyword evidence="2" id="KW-1185">Reference proteome</keyword>
<proteinExistence type="predicted"/>
<reference evidence="1 2" key="1">
    <citation type="journal article" date="2017" name="Int. J. Syst. Evol. Microbiol.">
        <title>Arachidicoccus ginsenosidivorans sp. nov., with ginsenoside-converting activity isolated from ginseng cultivating soil.</title>
        <authorList>
            <person name="Siddiqi M.Z."/>
            <person name="Aslam Z."/>
            <person name="Im W.T."/>
        </authorList>
    </citation>
    <scope>NUCLEOTIDE SEQUENCE [LARGE SCALE GENOMIC DNA]</scope>
    <source>
        <strain evidence="1 2">Gsoil 809</strain>
    </source>
</reference>
<protein>
    <submittedName>
        <fullName evidence="1">Uncharacterized protein</fullName>
    </submittedName>
</protein>